<organism evidence="2 3">
    <name type="scientific">Mycena albidolilacea</name>
    <dbReference type="NCBI Taxonomy" id="1033008"/>
    <lineage>
        <taxon>Eukaryota</taxon>
        <taxon>Fungi</taxon>
        <taxon>Dikarya</taxon>
        <taxon>Basidiomycota</taxon>
        <taxon>Agaricomycotina</taxon>
        <taxon>Agaricomycetes</taxon>
        <taxon>Agaricomycetidae</taxon>
        <taxon>Agaricales</taxon>
        <taxon>Marasmiineae</taxon>
        <taxon>Mycenaceae</taxon>
        <taxon>Mycena</taxon>
    </lineage>
</organism>
<protein>
    <submittedName>
        <fullName evidence="2">Uncharacterized protein</fullName>
    </submittedName>
</protein>
<reference evidence="2" key="1">
    <citation type="submission" date="2023-03" db="EMBL/GenBank/DDBJ databases">
        <title>Massive genome expansion in bonnet fungi (Mycena s.s.) driven by repeated elements and novel gene families across ecological guilds.</title>
        <authorList>
            <consortium name="Lawrence Berkeley National Laboratory"/>
            <person name="Harder C.B."/>
            <person name="Miyauchi S."/>
            <person name="Viragh M."/>
            <person name="Kuo A."/>
            <person name="Thoen E."/>
            <person name="Andreopoulos B."/>
            <person name="Lu D."/>
            <person name="Skrede I."/>
            <person name="Drula E."/>
            <person name="Henrissat B."/>
            <person name="Morin E."/>
            <person name="Kohler A."/>
            <person name="Barry K."/>
            <person name="LaButti K."/>
            <person name="Morin E."/>
            <person name="Salamov A."/>
            <person name="Lipzen A."/>
            <person name="Mereny Z."/>
            <person name="Hegedus B."/>
            <person name="Baldrian P."/>
            <person name="Stursova M."/>
            <person name="Weitz H."/>
            <person name="Taylor A."/>
            <person name="Grigoriev I.V."/>
            <person name="Nagy L.G."/>
            <person name="Martin F."/>
            <person name="Kauserud H."/>
        </authorList>
    </citation>
    <scope>NUCLEOTIDE SEQUENCE</scope>
    <source>
        <strain evidence="2">CBHHK002</strain>
    </source>
</reference>
<feature type="region of interest" description="Disordered" evidence="1">
    <location>
        <begin position="35"/>
        <end position="61"/>
    </location>
</feature>
<accession>A0AAD7F1M0</accession>
<name>A0AAD7F1M0_9AGAR</name>
<proteinExistence type="predicted"/>
<evidence type="ECO:0000313" key="3">
    <source>
        <dbReference type="Proteomes" id="UP001218218"/>
    </source>
</evidence>
<dbReference type="AlphaFoldDB" id="A0AAD7F1M0"/>
<dbReference type="EMBL" id="JARIHO010000003">
    <property type="protein sequence ID" value="KAJ7364386.1"/>
    <property type="molecule type" value="Genomic_DNA"/>
</dbReference>
<keyword evidence="3" id="KW-1185">Reference proteome</keyword>
<feature type="compositionally biased region" description="Low complexity" evidence="1">
    <location>
        <begin position="44"/>
        <end position="61"/>
    </location>
</feature>
<dbReference type="Proteomes" id="UP001218218">
    <property type="component" value="Unassembled WGS sequence"/>
</dbReference>
<evidence type="ECO:0000256" key="1">
    <source>
        <dbReference type="SAM" id="MobiDB-lite"/>
    </source>
</evidence>
<gene>
    <name evidence="2" type="ORF">DFH08DRAFT_272763</name>
</gene>
<comment type="caution">
    <text evidence="2">The sequence shown here is derived from an EMBL/GenBank/DDBJ whole genome shotgun (WGS) entry which is preliminary data.</text>
</comment>
<sequence length="160" mass="17773">MVTTLNFRIVFVGDDGEAHFRDTIDYLPWGGATMTPSRRRSCSRRGFPSSESSSSSASHTTRSCISDAGCAGGWSGSWQTICRRLPQISQRSSKFGGWTASSFRWCIVRRTESRGGRYPQAPSSLTLRKAIAKRILLTPTASRILVIESVCIQIRPRRVN</sequence>
<evidence type="ECO:0000313" key="2">
    <source>
        <dbReference type="EMBL" id="KAJ7364386.1"/>
    </source>
</evidence>